<dbReference type="Pfam" id="PF01432">
    <property type="entry name" value="Peptidase_M3"/>
    <property type="match status" value="1"/>
</dbReference>
<evidence type="ECO:0000256" key="6">
    <source>
        <dbReference type="RuleBase" id="RU003435"/>
    </source>
</evidence>
<organism evidence="9 10">
    <name type="scientific">Spiroplasma cantharicola</name>
    <dbReference type="NCBI Taxonomy" id="362837"/>
    <lineage>
        <taxon>Bacteria</taxon>
        <taxon>Bacillati</taxon>
        <taxon>Mycoplasmatota</taxon>
        <taxon>Mollicutes</taxon>
        <taxon>Entomoplasmatales</taxon>
        <taxon>Spiroplasmataceae</taxon>
        <taxon>Spiroplasma</taxon>
    </lineage>
</organism>
<dbReference type="InterPro" id="IPR001567">
    <property type="entry name" value="Pept_M3A_M3B_dom"/>
</dbReference>
<protein>
    <submittedName>
        <fullName evidence="9">Oligoendopeptidase F</fullName>
    </submittedName>
</protein>
<comment type="cofactor">
    <cofactor evidence="6">
        <name>Zn(2+)</name>
        <dbReference type="ChEBI" id="CHEBI:29105"/>
    </cofactor>
    <text evidence="6">Binds 1 zinc ion.</text>
</comment>
<evidence type="ECO:0000259" key="7">
    <source>
        <dbReference type="Pfam" id="PF01432"/>
    </source>
</evidence>
<feature type="domain" description="Oligopeptidase F N-terminal" evidence="8">
    <location>
        <begin position="109"/>
        <end position="171"/>
    </location>
</feature>
<evidence type="ECO:0000313" key="9">
    <source>
        <dbReference type="EMBL" id="ALD66306.1"/>
    </source>
</evidence>
<sequence>MMKRIDAHNKYKWDLISLYKNDNDFLVDLELYIEKNRELLKYKNKLNNKIDFLNFLRESILVDQSISKINHFLKHLYIEQNNSRLLNLESIFNNKLQEFDGKFSWVSEEIKNVGKRKILKWLSEDNQLVHYSESYKDFFKNIRYLLPQRHRELISKVSNSSSIIYEMYEVMRFKDNEEKKLIYNNKEYIINQKFISDILTYSDPVNDQQLRIQASLKFKEELKYKQHTYAKLYESIVKEEIESAKLVGMKSFKNNFFERDDFSITNFLNLINFTSKNSRAYYKYYEIIKRYLNLEKFYGTDSSLELFKLERKNYSIEEAQEIIKNSLKPMGEKYISNLEYCLSNNRVDYYEDKNKSTGAFTIGSYTYDSLISLNYTNDIDSISTLTHELGHAVHNLFAKQSQPRPLNSFSNMIAEVASTFNEHLLFDYLLEKEKDEKRKLILIQNRIEFIFSNFFSAIADAEFEYQCYKLSEKGEVLTLGKISEILRKANKKVLGNSVFDKYDNEVGKYSWIAISHIFEQPFYIYKYAVSIAVSFKLYSDFKRTGDETQIINFLKDGGSLKVTELFKKYNFDCKNQESYKDLILEVEKLVDTFESILNKK</sequence>
<dbReference type="GO" id="GO:0046872">
    <property type="term" value="F:metal ion binding"/>
    <property type="evidence" value="ECO:0007669"/>
    <property type="project" value="UniProtKB-UniRule"/>
</dbReference>
<accession>A0A0M5KE63</accession>
<dbReference type="GO" id="GO:0006508">
    <property type="term" value="P:proteolysis"/>
    <property type="evidence" value="ECO:0007669"/>
    <property type="project" value="UniProtKB-KW"/>
</dbReference>
<evidence type="ECO:0000256" key="3">
    <source>
        <dbReference type="ARBA" id="ARBA00022801"/>
    </source>
</evidence>
<gene>
    <name evidence="9" type="primary">pepF</name>
    <name evidence="9" type="ORF">SCANT_v1c03960</name>
</gene>
<evidence type="ECO:0000256" key="2">
    <source>
        <dbReference type="ARBA" id="ARBA00022723"/>
    </source>
</evidence>
<evidence type="ECO:0000256" key="4">
    <source>
        <dbReference type="ARBA" id="ARBA00022833"/>
    </source>
</evidence>
<keyword evidence="5 6" id="KW-0482">Metalloprotease</keyword>
<dbReference type="Proteomes" id="UP000063919">
    <property type="component" value="Chromosome"/>
</dbReference>
<evidence type="ECO:0000259" key="8">
    <source>
        <dbReference type="Pfam" id="PF08439"/>
    </source>
</evidence>
<dbReference type="SUPFAM" id="SSF55486">
    <property type="entry name" value="Metalloproteases ('zincins'), catalytic domain"/>
    <property type="match status" value="1"/>
</dbReference>
<dbReference type="AlphaFoldDB" id="A0A0M5KE63"/>
<dbReference type="Pfam" id="PF08439">
    <property type="entry name" value="Peptidase_M3_N"/>
    <property type="match status" value="1"/>
</dbReference>
<evidence type="ECO:0000256" key="5">
    <source>
        <dbReference type="ARBA" id="ARBA00023049"/>
    </source>
</evidence>
<keyword evidence="1 6" id="KW-0645">Protease</keyword>
<dbReference type="KEGG" id="scj:SCANT_v1c03960"/>
<keyword evidence="2 6" id="KW-0479">Metal-binding</keyword>
<keyword evidence="3 6" id="KW-0378">Hydrolase</keyword>
<dbReference type="GO" id="GO:0004222">
    <property type="term" value="F:metalloendopeptidase activity"/>
    <property type="evidence" value="ECO:0007669"/>
    <property type="project" value="InterPro"/>
</dbReference>
<dbReference type="STRING" id="362837.SCANT_v1c03960"/>
<comment type="similarity">
    <text evidence="6">Belongs to the peptidase M3 family.</text>
</comment>
<dbReference type="EMBL" id="CP012622">
    <property type="protein sequence ID" value="ALD66306.1"/>
    <property type="molecule type" value="Genomic_DNA"/>
</dbReference>
<feature type="domain" description="Peptidase M3A/M3B catalytic" evidence="7">
    <location>
        <begin position="206"/>
        <end position="579"/>
    </location>
</feature>
<proteinExistence type="inferred from homology"/>
<reference evidence="9 10" key="1">
    <citation type="journal article" date="2015" name="Genome Announc.">
        <title>Complete Genome Sequence of Spiroplasma cantharicola CC-1T (DSM 21588), a Bacterium Isolated from Soldier Beetle (Cantharis carolinus).</title>
        <authorList>
            <person name="Lo W.S."/>
            <person name="Liu P.Y."/>
            <person name="Kuo C.H."/>
        </authorList>
    </citation>
    <scope>NUCLEOTIDE SEQUENCE [LARGE SCALE GENOMIC DNA]</scope>
    <source>
        <strain evidence="9 10">CC-1</strain>
    </source>
</reference>
<dbReference type="PATRIC" id="fig|362837.3.peg.398"/>
<evidence type="ECO:0000256" key="1">
    <source>
        <dbReference type="ARBA" id="ARBA00022670"/>
    </source>
</evidence>
<dbReference type="InterPro" id="IPR013647">
    <property type="entry name" value="OligopepF_N_dom"/>
</dbReference>
<keyword evidence="10" id="KW-1185">Reference proteome</keyword>
<dbReference type="InterPro" id="IPR042088">
    <property type="entry name" value="OligoPept_F_C"/>
</dbReference>
<evidence type="ECO:0000313" key="10">
    <source>
        <dbReference type="Proteomes" id="UP000063919"/>
    </source>
</evidence>
<dbReference type="Gene3D" id="1.20.140.70">
    <property type="entry name" value="Oligopeptidase f, N-terminal domain"/>
    <property type="match status" value="1"/>
</dbReference>
<keyword evidence="4 6" id="KW-0862">Zinc</keyword>
<dbReference type="Gene3D" id="1.10.1370.20">
    <property type="entry name" value="Oligoendopeptidase f, C-terminal domain"/>
    <property type="match status" value="1"/>
</dbReference>
<name>A0A0M5KE63_9MOLU</name>